<dbReference type="HOGENOM" id="CLU_102467_0_0_10"/>
<dbReference type="EMBL" id="CP009621">
    <property type="protein sequence ID" value="AKD03750.1"/>
    <property type="molecule type" value="Genomic_DNA"/>
</dbReference>
<dbReference type="Proteomes" id="UP000033109">
    <property type="component" value="Chromosome"/>
</dbReference>
<dbReference type="GO" id="GO:0005975">
    <property type="term" value="P:carbohydrate metabolic process"/>
    <property type="evidence" value="ECO:0007669"/>
    <property type="project" value="UniProtKB-ARBA"/>
</dbReference>
<evidence type="ECO:0000313" key="2">
    <source>
        <dbReference type="EMBL" id="AKD03750.1"/>
    </source>
</evidence>
<organism evidence="2 3">
    <name type="scientific">Pontibacter korlensis</name>
    <dbReference type="NCBI Taxonomy" id="400092"/>
    <lineage>
        <taxon>Bacteria</taxon>
        <taxon>Pseudomonadati</taxon>
        <taxon>Bacteroidota</taxon>
        <taxon>Cytophagia</taxon>
        <taxon>Cytophagales</taxon>
        <taxon>Hymenobacteraceae</taxon>
        <taxon>Pontibacter</taxon>
    </lineage>
</organism>
<evidence type="ECO:0000256" key="1">
    <source>
        <dbReference type="SAM" id="SignalP"/>
    </source>
</evidence>
<dbReference type="PATRIC" id="fig|400092.3.peg.2665"/>
<evidence type="ECO:0008006" key="4">
    <source>
        <dbReference type="Google" id="ProtNLM"/>
    </source>
</evidence>
<name>A0A0E3ZEG0_9BACT</name>
<proteinExistence type="predicted"/>
<dbReference type="SUPFAM" id="SSF49899">
    <property type="entry name" value="Concanavalin A-like lectins/glucanases"/>
    <property type="match status" value="1"/>
</dbReference>
<dbReference type="Pfam" id="PF13385">
    <property type="entry name" value="Laminin_G_3"/>
    <property type="match status" value="1"/>
</dbReference>
<feature type="chain" id="PRO_5002416420" description="LamG domain-containing protein" evidence="1">
    <location>
        <begin position="28"/>
        <end position="221"/>
    </location>
</feature>
<dbReference type="Gene3D" id="2.60.120.200">
    <property type="match status" value="1"/>
</dbReference>
<keyword evidence="1" id="KW-0732">Signal</keyword>
<feature type="signal peptide" evidence="1">
    <location>
        <begin position="1"/>
        <end position="27"/>
    </location>
</feature>
<keyword evidence="3" id="KW-1185">Reference proteome</keyword>
<dbReference type="InterPro" id="IPR013320">
    <property type="entry name" value="ConA-like_dom_sf"/>
</dbReference>
<dbReference type="KEGG" id="pko:PKOR_12220"/>
<dbReference type="GO" id="GO:0004553">
    <property type="term" value="F:hydrolase activity, hydrolyzing O-glycosyl compounds"/>
    <property type="evidence" value="ECO:0007669"/>
    <property type="project" value="UniProtKB-ARBA"/>
</dbReference>
<accession>A0A0E3ZEG0</accession>
<evidence type="ECO:0000313" key="3">
    <source>
        <dbReference type="Proteomes" id="UP000033109"/>
    </source>
</evidence>
<protein>
    <recommendedName>
        <fullName evidence="4">LamG domain-containing protein</fullName>
    </recommendedName>
</protein>
<sequence>MNLDSCLRAARLLILSMLLLTGGTAVAQAQQKVWKLNSLKSTGAHKPEVWGQPEVVKTKAGKAIKFDGQDDGLLLDTNPIAGADEFTIEVELKPYAAYPENVEQRFLHIQDPSNDKRRILIELRLDDKGQWYLDLFMRTEDASLTLIDSTKTHPVNEWATIRLTYKNGQLKGYVNGVEELSGEIVYLPISSTAKTSLGTRMDKRSWFNGEIRTVRFSHQVK</sequence>
<dbReference type="AlphaFoldDB" id="A0A0E3ZEG0"/>
<gene>
    <name evidence="2" type="ORF">PKOR_12220</name>
</gene>
<reference evidence="2 3" key="1">
    <citation type="journal article" date="2015" name="Sci. Rep.">
        <title>Unraveling adaptation of Pontibacter korlensis to radiation and infertility in desert through complete genome and comparative transcriptomic analysis.</title>
        <authorList>
            <person name="Dai J."/>
            <person name="Dai W."/>
            <person name="Qiu C."/>
            <person name="Yang Z."/>
            <person name="Zhang Y."/>
            <person name="Zhou M."/>
            <person name="Zhang L."/>
            <person name="Fang C."/>
            <person name="Gao Q."/>
            <person name="Yang Q."/>
            <person name="Li X."/>
            <person name="Wang Z."/>
            <person name="Wang Z."/>
            <person name="Jia Z."/>
            <person name="Chen X."/>
        </authorList>
    </citation>
    <scope>NUCLEOTIDE SEQUENCE [LARGE SCALE GENOMIC DNA]</scope>
    <source>
        <strain evidence="2 3">X14-1T</strain>
    </source>
</reference>
<dbReference type="STRING" id="400092.PKOR_12220"/>